<proteinExistence type="predicted"/>
<accession>A0ABS9KHY8</accession>
<dbReference type="EMBL" id="JAKLWS010000033">
    <property type="protein sequence ID" value="MCG2590445.1"/>
    <property type="molecule type" value="Genomic_DNA"/>
</dbReference>
<dbReference type="Proteomes" id="UP001165366">
    <property type="component" value="Unassembled WGS sequence"/>
</dbReference>
<dbReference type="RefSeq" id="WP_237855851.1">
    <property type="nucleotide sequence ID" value="NZ_JAKLWS010000033.1"/>
</dbReference>
<organism evidence="1 2">
    <name type="scientific">Rhodohalobacter sulfatireducens</name>
    <dbReference type="NCBI Taxonomy" id="2911366"/>
    <lineage>
        <taxon>Bacteria</taxon>
        <taxon>Pseudomonadati</taxon>
        <taxon>Balneolota</taxon>
        <taxon>Balneolia</taxon>
        <taxon>Balneolales</taxon>
        <taxon>Balneolaceae</taxon>
        <taxon>Rhodohalobacter</taxon>
    </lineage>
</organism>
<reference evidence="1" key="1">
    <citation type="submission" date="2022-01" db="EMBL/GenBank/DDBJ databases">
        <authorList>
            <person name="Wang Y."/>
        </authorList>
    </citation>
    <scope>NUCLEOTIDE SEQUENCE</scope>
    <source>
        <strain evidence="1">WB101</strain>
    </source>
</reference>
<protein>
    <recommendedName>
        <fullName evidence="3">Arylsulfatase</fullName>
    </recommendedName>
</protein>
<dbReference type="SUPFAM" id="SSF53649">
    <property type="entry name" value="Alkaline phosphatase-like"/>
    <property type="match status" value="1"/>
</dbReference>
<name>A0ABS9KHY8_9BACT</name>
<gene>
    <name evidence="1" type="ORF">L6773_17850</name>
</gene>
<sequence length="80" mass="9049">MKIRAICFLLIAIRKGPWKMVYGNGSGGRQVPQGKPFSKPYQFFNLDADPQETTNVIDQHADIAQELTNSLEQIRNIDSK</sequence>
<dbReference type="Gene3D" id="3.30.1120.10">
    <property type="match status" value="1"/>
</dbReference>
<comment type="caution">
    <text evidence="1">The sequence shown here is derived from an EMBL/GenBank/DDBJ whole genome shotgun (WGS) entry which is preliminary data.</text>
</comment>
<keyword evidence="2" id="KW-1185">Reference proteome</keyword>
<dbReference type="InterPro" id="IPR017850">
    <property type="entry name" value="Alkaline_phosphatase_core_sf"/>
</dbReference>
<evidence type="ECO:0000313" key="2">
    <source>
        <dbReference type="Proteomes" id="UP001165366"/>
    </source>
</evidence>
<evidence type="ECO:0000313" key="1">
    <source>
        <dbReference type="EMBL" id="MCG2590445.1"/>
    </source>
</evidence>
<reference evidence="1" key="2">
    <citation type="submission" date="2024-05" db="EMBL/GenBank/DDBJ databases">
        <title>Rhodohalobacter halophilus gen. nov., sp. nov., a moderately halophilic member of the family Balneolaceae.</title>
        <authorList>
            <person name="Xia J."/>
        </authorList>
    </citation>
    <scope>NUCLEOTIDE SEQUENCE</scope>
    <source>
        <strain evidence="1">WB101</strain>
    </source>
</reference>
<evidence type="ECO:0008006" key="3">
    <source>
        <dbReference type="Google" id="ProtNLM"/>
    </source>
</evidence>